<organism evidence="2 3">
    <name type="scientific">Serratia marcescens</name>
    <dbReference type="NCBI Taxonomy" id="615"/>
    <lineage>
        <taxon>Bacteria</taxon>
        <taxon>Pseudomonadati</taxon>
        <taxon>Pseudomonadota</taxon>
        <taxon>Gammaproteobacteria</taxon>
        <taxon>Enterobacterales</taxon>
        <taxon>Yersiniaceae</taxon>
        <taxon>Serratia</taxon>
    </lineage>
</organism>
<evidence type="ECO:0000313" key="2">
    <source>
        <dbReference type="EMBL" id="TXE28316.1"/>
    </source>
</evidence>
<name>A0A5C7C0A7_SERMA</name>
<dbReference type="RefSeq" id="WP_147882503.1">
    <property type="nucleotide sequence ID" value="NZ_VOUQ01000015.1"/>
</dbReference>
<feature type="domain" description="HTH cro/C1-type" evidence="1">
    <location>
        <begin position="14"/>
        <end position="61"/>
    </location>
</feature>
<dbReference type="AlphaFoldDB" id="A0A5C7C0A7"/>
<comment type="caution">
    <text evidence="2">The sequence shown here is derived from an EMBL/GenBank/DDBJ whole genome shotgun (WGS) entry which is preliminary data.</text>
</comment>
<dbReference type="CDD" id="cd00093">
    <property type="entry name" value="HTH_XRE"/>
    <property type="match status" value="1"/>
</dbReference>
<dbReference type="InterPro" id="IPR010982">
    <property type="entry name" value="Lambda_DNA-bd_dom_sf"/>
</dbReference>
<dbReference type="SUPFAM" id="SSF47413">
    <property type="entry name" value="lambda repressor-like DNA-binding domains"/>
    <property type="match status" value="1"/>
</dbReference>
<gene>
    <name evidence="2" type="ORF">FOT62_21340</name>
</gene>
<dbReference type="InterPro" id="IPR001387">
    <property type="entry name" value="Cro/C1-type_HTH"/>
</dbReference>
<dbReference type="EMBL" id="VOUQ01000015">
    <property type="protein sequence ID" value="TXE28316.1"/>
    <property type="molecule type" value="Genomic_DNA"/>
</dbReference>
<dbReference type="Proteomes" id="UP000321126">
    <property type="component" value="Unassembled WGS sequence"/>
</dbReference>
<dbReference type="SMART" id="SM00530">
    <property type="entry name" value="HTH_XRE"/>
    <property type="match status" value="1"/>
</dbReference>
<evidence type="ECO:0000313" key="3">
    <source>
        <dbReference type="Proteomes" id="UP000321126"/>
    </source>
</evidence>
<dbReference type="GO" id="GO:0003677">
    <property type="term" value="F:DNA binding"/>
    <property type="evidence" value="ECO:0007669"/>
    <property type="project" value="InterPro"/>
</dbReference>
<sequence>MQSFSERLRYVLYKRDMSQSEAARRCGISQQAMNYIIKNNLDSSKLAVQIANGLNLNPDWLISGKGKLENVELIEIPVIDNYFVLEGYVHGVKISEDTESVFIDKNYGKYPFAFFVEKNKIAICSSPDVSIENTYIHEYLVVKPDSFSVVSDKPDNGYQICEWRILNVDVE</sequence>
<proteinExistence type="predicted"/>
<protein>
    <submittedName>
        <fullName evidence="2">Helix-turn-helix transcriptional regulator</fullName>
    </submittedName>
</protein>
<dbReference type="PROSITE" id="PS50943">
    <property type="entry name" value="HTH_CROC1"/>
    <property type="match status" value="1"/>
</dbReference>
<dbReference type="Pfam" id="PF01381">
    <property type="entry name" value="HTH_3"/>
    <property type="match status" value="1"/>
</dbReference>
<evidence type="ECO:0000259" key="1">
    <source>
        <dbReference type="PROSITE" id="PS50943"/>
    </source>
</evidence>
<reference evidence="2 3" key="1">
    <citation type="submission" date="2019-07" db="EMBL/GenBank/DDBJ databases">
        <title>Serratia strains were isolated from fresh produce.</title>
        <authorList>
            <person name="Cho G.-S."/>
            <person name="Stein M."/>
            <person name="Lee W."/>
            <person name="Suh S.H."/>
            <person name="Franz C.M.A.P."/>
        </authorList>
    </citation>
    <scope>NUCLEOTIDE SEQUENCE [LARGE SCALE GENOMIC DNA]</scope>
    <source>
        <strain evidence="2 3">S16</strain>
    </source>
</reference>
<accession>A0A5C7C0A7</accession>
<dbReference type="Gene3D" id="1.10.260.40">
    <property type="entry name" value="lambda repressor-like DNA-binding domains"/>
    <property type="match status" value="1"/>
</dbReference>